<evidence type="ECO:0000313" key="7">
    <source>
        <dbReference type="Proteomes" id="UP001057375"/>
    </source>
</evidence>
<keyword evidence="3" id="KW-0240">DNA-directed RNA polymerase</keyword>
<name>A0ABQ5K6X6_9EUKA</name>
<accession>A0ABQ5K6X6</accession>
<proteinExistence type="inferred from homology"/>
<organism evidence="6 7">
    <name type="scientific">Aduncisulcus paluster</name>
    <dbReference type="NCBI Taxonomy" id="2918883"/>
    <lineage>
        <taxon>Eukaryota</taxon>
        <taxon>Metamonada</taxon>
        <taxon>Carpediemonas-like organisms</taxon>
        <taxon>Aduncisulcus</taxon>
    </lineage>
</organism>
<dbReference type="PANTHER" id="PTHR14440">
    <property type="entry name" value="DNA-DIRECTED RNA POLYMERASE I SUBUNIT RPA49"/>
    <property type="match status" value="1"/>
</dbReference>
<comment type="subcellular location">
    <subcellularLocation>
        <location evidence="1">Nucleus</location>
        <location evidence="1">Nucleolus</location>
    </subcellularLocation>
</comment>
<dbReference type="Pfam" id="PF06870">
    <property type="entry name" value="RNA_pol_I_A49"/>
    <property type="match status" value="1"/>
</dbReference>
<comment type="caution">
    <text evidence="6">The sequence shown here is derived from an EMBL/GenBank/DDBJ whole genome shotgun (WGS) entry which is preliminary data.</text>
</comment>
<keyword evidence="7" id="KW-1185">Reference proteome</keyword>
<comment type="similarity">
    <text evidence="2">Belongs to the eukaryotic RPA49/POLR1E RNA polymerase subunit family.</text>
</comment>
<evidence type="ECO:0000313" key="6">
    <source>
        <dbReference type="EMBL" id="GKT26067.1"/>
    </source>
</evidence>
<protein>
    <submittedName>
        <fullName evidence="6">RNA polymerase I associated factor, A49-like protein</fullName>
    </submittedName>
</protein>
<dbReference type="InterPro" id="IPR009668">
    <property type="entry name" value="RNA_pol-assoc_fac_A49-like"/>
</dbReference>
<sequence length="326" mass="36773">MYRRASGQLVPISSVSPSSFSSITPTSGFNPLEVSTGISKFDLGDKFGSKKRQSDQRRLRENVVQLKNGVSLESIEKLEKDIVKKGTESITHLQPFSESKSSYLPPHNQRVKDPHLAYPLPSLMPFDTLLEETSMLSRFAEICGKRVEDTTGIETFNRTHMKKRITVQKIPMFLATIANDAKEDTNKLSICIYVYYLHCFIHSKRKASKELIASEGRIKKGIKPWKQWPYDMFPSPSIIEFFSDNFCESGELTRSMATKGRIWLAASLLHLLDFSVPVDEAASLMCCKEVQARSYFTMLGCSGGKKMHLKVPLKFPTASASRGQRK</sequence>
<gene>
    <name evidence="6" type="ORF">ADUPG1_013227</name>
</gene>
<dbReference type="EMBL" id="BQXS01012634">
    <property type="protein sequence ID" value="GKT26067.1"/>
    <property type="molecule type" value="Genomic_DNA"/>
</dbReference>
<evidence type="ECO:0000256" key="1">
    <source>
        <dbReference type="ARBA" id="ARBA00004604"/>
    </source>
</evidence>
<reference evidence="6" key="1">
    <citation type="submission" date="2022-03" db="EMBL/GenBank/DDBJ databases">
        <title>Draft genome sequence of Aduncisulcus paluster, a free-living microaerophilic Fornicata.</title>
        <authorList>
            <person name="Yuyama I."/>
            <person name="Kume K."/>
            <person name="Tamura T."/>
            <person name="Inagaki Y."/>
            <person name="Hashimoto T."/>
        </authorList>
    </citation>
    <scope>NUCLEOTIDE SEQUENCE</scope>
    <source>
        <strain evidence="6">NY0171</strain>
    </source>
</reference>
<keyword evidence="4" id="KW-0804">Transcription</keyword>
<keyword evidence="5" id="KW-0539">Nucleus</keyword>
<evidence type="ECO:0000256" key="5">
    <source>
        <dbReference type="ARBA" id="ARBA00023242"/>
    </source>
</evidence>
<evidence type="ECO:0000256" key="3">
    <source>
        <dbReference type="ARBA" id="ARBA00022478"/>
    </source>
</evidence>
<evidence type="ECO:0000256" key="2">
    <source>
        <dbReference type="ARBA" id="ARBA00009430"/>
    </source>
</evidence>
<evidence type="ECO:0000256" key="4">
    <source>
        <dbReference type="ARBA" id="ARBA00023163"/>
    </source>
</evidence>
<dbReference type="Proteomes" id="UP001057375">
    <property type="component" value="Unassembled WGS sequence"/>
</dbReference>